<dbReference type="RefSeq" id="WP_078715279.1">
    <property type="nucleotide sequence ID" value="NZ_FUYG01000010.1"/>
</dbReference>
<proteinExistence type="predicted"/>
<organism evidence="2 3">
    <name type="scientific">Agreia bicolorata</name>
    <dbReference type="NCBI Taxonomy" id="110935"/>
    <lineage>
        <taxon>Bacteria</taxon>
        <taxon>Bacillati</taxon>
        <taxon>Actinomycetota</taxon>
        <taxon>Actinomycetes</taxon>
        <taxon>Micrococcales</taxon>
        <taxon>Microbacteriaceae</taxon>
        <taxon>Agreia</taxon>
    </lineage>
</organism>
<evidence type="ECO:0008006" key="4">
    <source>
        <dbReference type="Google" id="ProtNLM"/>
    </source>
</evidence>
<name>A0A1T4YIG8_9MICO</name>
<gene>
    <name evidence="2" type="ORF">SAMN06295879_3281</name>
</gene>
<evidence type="ECO:0000256" key="1">
    <source>
        <dbReference type="SAM" id="SignalP"/>
    </source>
</evidence>
<feature type="chain" id="PRO_5012436790" description="Secreted protein" evidence="1">
    <location>
        <begin position="31"/>
        <end position="260"/>
    </location>
</feature>
<evidence type="ECO:0000313" key="2">
    <source>
        <dbReference type="EMBL" id="SKB01579.1"/>
    </source>
</evidence>
<dbReference type="EMBL" id="FUYG01000010">
    <property type="protein sequence ID" value="SKB01579.1"/>
    <property type="molecule type" value="Genomic_DNA"/>
</dbReference>
<dbReference type="AlphaFoldDB" id="A0A1T4YIG8"/>
<protein>
    <recommendedName>
        <fullName evidence="4">Secreted protein</fullName>
    </recommendedName>
</protein>
<feature type="signal peptide" evidence="1">
    <location>
        <begin position="1"/>
        <end position="30"/>
    </location>
</feature>
<accession>A0A1T4YIG8</accession>
<evidence type="ECO:0000313" key="3">
    <source>
        <dbReference type="Proteomes" id="UP000189735"/>
    </source>
</evidence>
<keyword evidence="1" id="KW-0732">Signal</keyword>
<sequence length="260" mass="26775">MPIQKKLPLRTLIGVAALALAAFAGTGASAVPTASTAPTPEEVAYSQQVSDFLAAHPDPAAAETSALSRSDRDQRARELAAYWETVPWDAVAGQWGCTVQYLGTSLKPAASGELVALVSLVYDSACVKASDGAATRVEARPIAATNSGGASLMSYDDNCGTLGANLITLCMGFEGPGVAYSWQNDALFGTRTSYNILSSIAPDAGCAEGDVVSVGPTVTLSPGQYIKNQSSSQVSTQYVNSLYDSSGGNGSYVGQYCATF</sequence>
<reference evidence="3" key="1">
    <citation type="submission" date="2017-02" db="EMBL/GenBank/DDBJ databases">
        <authorList>
            <person name="Varghese N."/>
            <person name="Submissions S."/>
        </authorList>
    </citation>
    <scope>NUCLEOTIDE SEQUENCE [LARGE SCALE GENOMIC DNA]</scope>
    <source>
        <strain evidence="3">VKM Ac-2052</strain>
    </source>
</reference>
<dbReference type="Proteomes" id="UP000189735">
    <property type="component" value="Unassembled WGS sequence"/>
</dbReference>